<gene>
    <name evidence="1" type="ORF">E6W36_02935</name>
</gene>
<proteinExistence type="predicted"/>
<evidence type="ECO:0000313" key="2">
    <source>
        <dbReference type="Proteomes" id="UP000298714"/>
    </source>
</evidence>
<organism evidence="1 2">
    <name type="scientific">Hankyongella ginsenosidimutans</name>
    <dbReference type="NCBI Taxonomy" id="1763828"/>
    <lineage>
        <taxon>Bacteria</taxon>
        <taxon>Pseudomonadati</taxon>
        <taxon>Pseudomonadota</taxon>
        <taxon>Alphaproteobacteria</taxon>
        <taxon>Sphingomonadales</taxon>
        <taxon>Sphingomonadaceae</taxon>
        <taxon>Hankyongella</taxon>
    </lineage>
</organism>
<reference evidence="2" key="1">
    <citation type="submission" date="2019-04" db="EMBL/GenBank/DDBJ databases">
        <title>Complete genome sequence of Sphingomonas sp. W1-2-3.</title>
        <authorList>
            <person name="Im W.T."/>
        </authorList>
    </citation>
    <scope>NUCLEOTIDE SEQUENCE [LARGE SCALE GENOMIC DNA]</scope>
    <source>
        <strain evidence="2">W1-2-3</strain>
    </source>
</reference>
<dbReference type="KEGG" id="hgn:E6W36_02935"/>
<dbReference type="Proteomes" id="UP000298714">
    <property type="component" value="Chromosome"/>
</dbReference>
<sequence length="186" mass="20441">MLDRLSIPHKLYCFCALSCAARRRRLASGDECAGQHSIQPEGKNGVDYLKNIWPVIDLATAQPPAARSSSLLTKAVEALEEGRTQYDGMLASGTQSKALADLLARWPQAMERNSRMQQNEAIAATITLIARVGDTSNLILDPDLDSYYTMDMVIAKLPTLVAALVSLNQSYRDYEKIQAAPTGWHC</sequence>
<keyword evidence="2" id="KW-1185">Reference proteome</keyword>
<dbReference type="RefSeq" id="WP_222873715.1">
    <property type="nucleotide sequence ID" value="NZ_CP039704.1"/>
</dbReference>
<name>A0A4D7BTN4_9SPHN</name>
<dbReference type="EMBL" id="CP039704">
    <property type="protein sequence ID" value="QCI78929.1"/>
    <property type="molecule type" value="Genomic_DNA"/>
</dbReference>
<dbReference type="AlphaFoldDB" id="A0A4D7BTN4"/>
<accession>A0A4D7BTN4</accession>
<evidence type="ECO:0008006" key="3">
    <source>
        <dbReference type="Google" id="ProtNLM"/>
    </source>
</evidence>
<protein>
    <recommendedName>
        <fullName evidence="3">Imelysin-like domain-containing protein</fullName>
    </recommendedName>
</protein>
<evidence type="ECO:0000313" key="1">
    <source>
        <dbReference type="EMBL" id="QCI78929.1"/>
    </source>
</evidence>